<reference evidence="1 2" key="1">
    <citation type="journal article" date="2010" name="Nature">
        <title>Perigord black truffle genome uncovers evolutionary origins and mechanisms of symbiosis.</title>
        <authorList>
            <person name="Martin F."/>
            <person name="Kohler A."/>
            <person name="Murat C."/>
            <person name="Balestrini R."/>
            <person name="Coutinho P.M."/>
            <person name="Jaillon O."/>
            <person name="Montanini B."/>
            <person name="Morin E."/>
            <person name="Noel B."/>
            <person name="Percudani R."/>
            <person name="Porcel B."/>
            <person name="Rubini A."/>
            <person name="Amicucci A."/>
            <person name="Amselem J."/>
            <person name="Anthouard V."/>
            <person name="Arcioni S."/>
            <person name="Artiguenave F."/>
            <person name="Aury J.M."/>
            <person name="Ballario P."/>
            <person name="Bolchi A."/>
            <person name="Brenna A."/>
            <person name="Brun A."/>
            <person name="Buee M."/>
            <person name="Cantarel B."/>
            <person name="Chevalier G."/>
            <person name="Couloux A."/>
            <person name="Da Silva C."/>
            <person name="Denoeud F."/>
            <person name="Duplessis S."/>
            <person name="Ghignone S."/>
            <person name="Hilselberger B."/>
            <person name="Iotti M."/>
            <person name="Marcais B."/>
            <person name="Mello A."/>
            <person name="Miranda M."/>
            <person name="Pacioni G."/>
            <person name="Quesneville H."/>
            <person name="Riccioni C."/>
            <person name="Ruotolo R."/>
            <person name="Splivallo R."/>
            <person name="Stocchi V."/>
            <person name="Tisserant E."/>
            <person name="Viscomi A.R."/>
            <person name="Zambonelli A."/>
            <person name="Zampieri E."/>
            <person name="Henrissat B."/>
            <person name="Lebrun M.H."/>
            <person name="Paolocci F."/>
            <person name="Bonfante P."/>
            <person name="Ottonello S."/>
            <person name="Wincker P."/>
        </authorList>
    </citation>
    <scope>NUCLEOTIDE SEQUENCE [LARGE SCALE GENOMIC DNA]</scope>
    <source>
        <strain evidence="1 2">Mel28</strain>
    </source>
</reference>
<sequence length="33" mass="3719">MHFFLLKSTHTCSFAGSATNWSGCFLLIASHFR</sequence>
<dbReference type="KEGG" id="tml:GSTUM_00000124001"/>
<dbReference type="Proteomes" id="UP000006911">
    <property type="component" value="Unassembled WGS sequence"/>
</dbReference>
<dbReference type="GeneID" id="9183042"/>
<proteinExistence type="predicted"/>
<organism evidence="1 2">
    <name type="scientific">Tuber melanosporum (strain Mel28)</name>
    <name type="common">Perigord black truffle</name>
    <dbReference type="NCBI Taxonomy" id="656061"/>
    <lineage>
        <taxon>Eukaryota</taxon>
        <taxon>Fungi</taxon>
        <taxon>Dikarya</taxon>
        <taxon>Ascomycota</taxon>
        <taxon>Pezizomycotina</taxon>
        <taxon>Pezizomycetes</taxon>
        <taxon>Pezizales</taxon>
        <taxon>Tuberaceae</taxon>
        <taxon>Tuber</taxon>
    </lineage>
</organism>
<accession>D5G4W7</accession>
<keyword evidence="2" id="KW-1185">Reference proteome</keyword>
<dbReference type="HOGENOM" id="CLU_3385067_0_0_1"/>
<gene>
    <name evidence="1" type="ORF">GSTUM_00000124001</name>
</gene>
<dbReference type="AlphaFoldDB" id="D5G4W7"/>
<dbReference type="InParanoid" id="D5G4W7"/>
<protein>
    <submittedName>
        <fullName evidence="1">(Perigord truffle) hypothetical protein</fullName>
    </submittedName>
</protein>
<dbReference type="EMBL" id="FN429992">
    <property type="protein sequence ID" value="CAZ79560.1"/>
    <property type="molecule type" value="Genomic_DNA"/>
</dbReference>
<name>D5G4W7_TUBMM</name>
<evidence type="ECO:0000313" key="2">
    <source>
        <dbReference type="Proteomes" id="UP000006911"/>
    </source>
</evidence>
<evidence type="ECO:0000313" key="1">
    <source>
        <dbReference type="EMBL" id="CAZ79560.1"/>
    </source>
</evidence>
<dbReference type="RefSeq" id="XP_002835403.1">
    <property type="nucleotide sequence ID" value="XM_002835357.1"/>
</dbReference>